<feature type="domain" description="Alpha-D-phosphohexomutase C-terminal" evidence="16">
    <location>
        <begin position="498"/>
        <end position="554"/>
    </location>
</feature>
<dbReference type="InterPro" id="IPR005846">
    <property type="entry name" value="A-D-PHexomutase_a/b/a-III"/>
</dbReference>
<evidence type="ECO:0000256" key="3">
    <source>
        <dbReference type="ARBA" id="ARBA00005164"/>
    </source>
</evidence>
<evidence type="ECO:0000256" key="15">
    <source>
        <dbReference type="RuleBase" id="RU004326"/>
    </source>
</evidence>
<dbReference type="PRINTS" id="PR00509">
    <property type="entry name" value="PGMPMM"/>
</dbReference>
<accession>A0ABT8N7A2</accession>
<comment type="caution">
    <text evidence="20">The sequence shown here is derived from an EMBL/GenBank/DDBJ whole genome shotgun (WGS) entry which is preliminary data.</text>
</comment>
<dbReference type="InterPro" id="IPR036900">
    <property type="entry name" value="A-D-PHexomutase_C_sf"/>
</dbReference>
<evidence type="ECO:0000256" key="10">
    <source>
        <dbReference type="ARBA" id="ARBA00022842"/>
    </source>
</evidence>
<keyword evidence="8" id="KW-0597">Phosphoprotein</keyword>
<dbReference type="PROSITE" id="PS00710">
    <property type="entry name" value="PGM_PMM"/>
    <property type="match status" value="1"/>
</dbReference>
<dbReference type="Pfam" id="PF00408">
    <property type="entry name" value="PGM_PMM_IV"/>
    <property type="match status" value="1"/>
</dbReference>
<name>A0ABT8N7A2_9BACL</name>
<evidence type="ECO:0000256" key="6">
    <source>
        <dbReference type="ARBA" id="ARBA00012728"/>
    </source>
</evidence>
<dbReference type="Gene3D" id="3.40.120.10">
    <property type="entry name" value="Alpha-D-Glucose-1,6-Bisphosphate, subunit A, domain 3"/>
    <property type="match status" value="3"/>
</dbReference>
<evidence type="ECO:0000256" key="2">
    <source>
        <dbReference type="ARBA" id="ARBA00001946"/>
    </source>
</evidence>
<feature type="domain" description="Alpha-D-phosphohexomutase alpha/beta/alpha" evidence="19">
    <location>
        <begin position="316"/>
        <end position="440"/>
    </location>
</feature>
<evidence type="ECO:0000256" key="1">
    <source>
        <dbReference type="ARBA" id="ARBA00000443"/>
    </source>
</evidence>
<keyword evidence="21" id="KW-1185">Reference proteome</keyword>
<dbReference type="InterPro" id="IPR016066">
    <property type="entry name" value="A-D-PHexomutase_CS"/>
</dbReference>
<dbReference type="PANTHER" id="PTHR45745">
    <property type="entry name" value="PHOSPHOMANNOMUTASE 45A"/>
    <property type="match status" value="1"/>
</dbReference>
<dbReference type="SUPFAM" id="SSF55957">
    <property type="entry name" value="Phosphoglucomutase, C-terminal domain"/>
    <property type="match status" value="1"/>
</dbReference>
<comment type="pathway">
    <text evidence="3">Glycolipid metabolism; diglucosyl-diacylglycerol biosynthesis.</text>
</comment>
<sequence length="567" mass="63573">MAWKEKIKRWLEHEGLDETTKETLNLLKDDDKWAEDAFHQDLVFGTGGMRGEIGPGTNRMNIYTVRKASQGIADYIKENGEEAMARGMVIAYDSRRMSPEFAMEAARTFAANGIHTYLYSTPRTTPQLSFSVRYLNAFMGIVITASHNPPEYNGYKVYGDDGAQLNLADADRVIDYVSKVEDELNISNAEFEEGRLVMIDEKLDQAYIANALTVQEHEASPIQAVFTPLHGASGLTVQRLLSEAGYDGITYVKEQMEPDGEFPTVESPNPEEASAFEMAMQYGKEAGADLLIAVDPDGDRVGIAVWTGAHYELLSGNQTGAILIEYLLSQKERKGTLPENGRIFKTIVTSEFGRVVADAYGVGCEDVLTGFKFIGEKLKENDANKTFEFLFGYEESYGYLIKDFARDKDAVQSVLLLVEAAAYYKQQGKSLHDVLVELHERFGWYRESLVSVTKKGVDGAREISSLLEGLRKKPIQAIAGVPVVMIEDYETQNRVFADLSTDEKIELPQSNVLKYFLKDGSWICVRPSGTEPKVKYYFGVFADSERDSDEKLEFVKESFLEEMDSRQ</sequence>
<evidence type="ECO:0000256" key="14">
    <source>
        <dbReference type="ARBA" id="ARBA00041467"/>
    </source>
</evidence>
<evidence type="ECO:0000313" key="21">
    <source>
        <dbReference type="Proteomes" id="UP001172055"/>
    </source>
</evidence>
<evidence type="ECO:0000256" key="9">
    <source>
        <dbReference type="ARBA" id="ARBA00022723"/>
    </source>
</evidence>
<comment type="similarity">
    <text evidence="5 15">Belongs to the phosphohexose mutase family.</text>
</comment>
<dbReference type="EMBL" id="JAUJWV010000004">
    <property type="protein sequence ID" value="MDN7243425.1"/>
    <property type="molecule type" value="Genomic_DNA"/>
</dbReference>
<keyword evidence="7" id="KW-0313">Glucose metabolism</keyword>
<feature type="domain" description="Alpha-D-phosphohexomutase alpha/beta/alpha" evidence="18">
    <location>
        <begin position="216"/>
        <end position="304"/>
    </location>
</feature>
<keyword evidence="10 15" id="KW-0460">Magnesium</keyword>
<evidence type="ECO:0000256" key="7">
    <source>
        <dbReference type="ARBA" id="ARBA00022526"/>
    </source>
</evidence>
<dbReference type="InterPro" id="IPR016055">
    <property type="entry name" value="A-D-PHexomutase_a/b/a-I/II/III"/>
</dbReference>
<dbReference type="InterPro" id="IPR005845">
    <property type="entry name" value="A-D-PHexomutase_a/b/a-II"/>
</dbReference>
<dbReference type="EC" id="5.4.2.2" evidence="6"/>
<keyword evidence="9 15" id="KW-0479">Metal-binding</keyword>
<keyword evidence="11 20" id="KW-0413">Isomerase</keyword>
<dbReference type="Proteomes" id="UP001172055">
    <property type="component" value="Unassembled WGS sequence"/>
</dbReference>
<comment type="pathway">
    <text evidence="4">Lipid metabolism.</text>
</comment>
<evidence type="ECO:0000256" key="5">
    <source>
        <dbReference type="ARBA" id="ARBA00010231"/>
    </source>
</evidence>
<evidence type="ECO:0000256" key="4">
    <source>
        <dbReference type="ARBA" id="ARBA00005189"/>
    </source>
</evidence>
<evidence type="ECO:0000313" key="20">
    <source>
        <dbReference type="EMBL" id="MDN7243425.1"/>
    </source>
</evidence>
<proteinExistence type="inferred from homology"/>
<dbReference type="InterPro" id="IPR005841">
    <property type="entry name" value="Alpha-D-phosphohexomutase_SF"/>
</dbReference>
<feature type="domain" description="Alpha-D-phosphohexomutase alpha/beta/alpha" evidence="17">
    <location>
        <begin position="43"/>
        <end position="180"/>
    </location>
</feature>
<dbReference type="InterPro" id="IPR005844">
    <property type="entry name" value="A-D-PHexomutase_a/b/a-I"/>
</dbReference>
<dbReference type="PANTHER" id="PTHR45745:SF1">
    <property type="entry name" value="PHOSPHOGLUCOMUTASE 2B-RELATED"/>
    <property type="match status" value="1"/>
</dbReference>
<evidence type="ECO:0000259" key="17">
    <source>
        <dbReference type="Pfam" id="PF02878"/>
    </source>
</evidence>
<comment type="cofactor">
    <cofactor evidence="2">
        <name>Mg(2+)</name>
        <dbReference type="ChEBI" id="CHEBI:18420"/>
    </cofactor>
</comment>
<dbReference type="CDD" id="cd05799">
    <property type="entry name" value="PGM2"/>
    <property type="match status" value="1"/>
</dbReference>
<dbReference type="InterPro" id="IPR005843">
    <property type="entry name" value="A-D-PHexomutase_C"/>
</dbReference>
<evidence type="ECO:0000259" key="19">
    <source>
        <dbReference type="Pfam" id="PF02880"/>
    </source>
</evidence>
<dbReference type="GO" id="GO:0016853">
    <property type="term" value="F:isomerase activity"/>
    <property type="evidence" value="ECO:0007669"/>
    <property type="project" value="UniProtKB-KW"/>
</dbReference>
<dbReference type="Gene3D" id="3.30.310.50">
    <property type="entry name" value="Alpha-D-phosphohexomutase, C-terminal domain"/>
    <property type="match status" value="1"/>
</dbReference>
<dbReference type="RefSeq" id="WP_301724890.1">
    <property type="nucleotide sequence ID" value="NZ_JAUJWV010000004.1"/>
</dbReference>
<keyword evidence="7" id="KW-0119">Carbohydrate metabolism</keyword>
<evidence type="ECO:0000256" key="8">
    <source>
        <dbReference type="ARBA" id="ARBA00022553"/>
    </source>
</evidence>
<dbReference type="Pfam" id="PF02879">
    <property type="entry name" value="PGM_PMM_II"/>
    <property type="match status" value="1"/>
</dbReference>
<evidence type="ECO:0000259" key="16">
    <source>
        <dbReference type="Pfam" id="PF00408"/>
    </source>
</evidence>
<evidence type="ECO:0000256" key="12">
    <source>
        <dbReference type="ARBA" id="ARBA00039995"/>
    </source>
</evidence>
<dbReference type="Pfam" id="PF02878">
    <property type="entry name" value="PGM_PMM_I"/>
    <property type="match status" value="1"/>
</dbReference>
<comment type="catalytic activity">
    <reaction evidence="1">
        <text>alpha-D-glucose 1-phosphate = alpha-D-glucose 6-phosphate</text>
        <dbReference type="Rhea" id="RHEA:23536"/>
        <dbReference type="ChEBI" id="CHEBI:58225"/>
        <dbReference type="ChEBI" id="CHEBI:58601"/>
        <dbReference type="EC" id="5.4.2.2"/>
    </reaction>
</comment>
<gene>
    <name evidence="20" type="ORF">QWY14_16670</name>
</gene>
<protein>
    <recommendedName>
        <fullName evidence="12">Phosphoglucomutase</fullName>
        <ecNumber evidence="6">5.4.2.2</ecNumber>
    </recommendedName>
    <alternativeName>
        <fullName evidence="14">Alpha-phosphoglucomutase</fullName>
    </alternativeName>
    <alternativeName>
        <fullName evidence="13">Glucose phosphomutase</fullName>
    </alternativeName>
</protein>
<dbReference type="Pfam" id="PF02880">
    <property type="entry name" value="PGM_PMM_III"/>
    <property type="match status" value="1"/>
</dbReference>
<evidence type="ECO:0000259" key="18">
    <source>
        <dbReference type="Pfam" id="PF02879"/>
    </source>
</evidence>
<organism evidence="20 21">
    <name type="scientific">Planococcus shixiaomingii</name>
    <dbReference type="NCBI Taxonomy" id="3058393"/>
    <lineage>
        <taxon>Bacteria</taxon>
        <taxon>Bacillati</taxon>
        <taxon>Bacillota</taxon>
        <taxon>Bacilli</taxon>
        <taxon>Bacillales</taxon>
        <taxon>Caryophanaceae</taxon>
        <taxon>Planococcus</taxon>
    </lineage>
</organism>
<evidence type="ECO:0000256" key="13">
    <source>
        <dbReference type="ARBA" id="ARBA00041398"/>
    </source>
</evidence>
<reference evidence="20 21" key="1">
    <citation type="submission" date="2023-06" db="EMBL/GenBank/DDBJ databases">
        <title>Novel species in genus Planococcus.</title>
        <authorList>
            <person name="Ning S."/>
        </authorList>
    </citation>
    <scope>NUCLEOTIDE SEQUENCE [LARGE SCALE GENOMIC DNA]</scope>
    <source>
        <strain evidence="20 21">N028</strain>
    </source>
</reference>
<evidence type="ECO:0000256" key="11">
    <source>
        <dbReference type="ARBA" id="ARBA00023235"/>
    </source>
</evidence>
<dbReference type="SUPFAM" id="SSF53738">
    <property type="entry name" value="Phosphoglucomutase, first 3 domains"/>
    <property type="match status" value="3"/>
</dbReference>